<dbReference type="OrthoDB" id="9783269at2"/>
<dbReference type="GO" id="GO:0005737">
    <property type="term" value="C:cytoplasm"/>
    <property type="evidence" value="ECO:0007669"/>
    <property type="project" value="TreeGrafter"/>
</dbReference>
<feature type="active site" description="Tele-phosphohistidine intermediate" evidence="1">
    <location>
        <position position="18"/>
    </location>
</feature>
<evidence type="ECO:0000313" key="2">
    <source>
        <dbReference type="EMBL" id="AUM14122.1"/>
    </source>
</evidence>
<accession>A0A2K9LPA4</accession>
<dbReference type="RefSeq" id="WP_101895497.1">
    <property type="nucleotide sequence ID" value="NZ_CP022684.1"/>
</dbReference>
<dbReference type="CDD" id="cd07067">
    <property type="entry name" value="HP_PGM_like"/>
    <property type="match status" value="1"/>
</dbReference>
<evidence type="ECO:0008006" key="4">
    <source>
        <dbReference type="Google" id="ProtNLM"/>
    </source>
</evidence>
<evidence type="ECO:0000256" key="1">
    <source>
        <dbReference type="PIRSR" id="PIRSR613078-1"/>
    </source>
</evidence>
<name>A0A2K9LPA4_9GAMM</name>
<dbReference type="EMBL" id="CP022684">
    <property type="protein sequence ID" value="AUM14122.1"/>
    <property type="molecule type" value="Genomic_DNA"/>
</dbReference>
<keyword evidence="3" id="KW-1185">Reference proteome</keyword>
<dbReference type="Proteomes" id="UP000235116">
    <property type="component" value="Chromosome"/>
</dbReference>
<dbReference type="KEGG" id="kak:Kalk_17580"/>
<proteinExistence type="predicted"/>
<dbReference type="SMART" id="SM00855">
    <property type="entry name" value="PGAM"/>
    <property type="match status" value="1"/>
</dbReference>
<dbReference type="Gene3D" id="3.40.50.1240">
    <property type="entry name" value="Phosphoglycerate mutase-like"/>
    <property type="match status" value="1"/>
</dbReference>
<dbReference type="InterPro" id="IPR050275">
    <property type="entry name" value="PGM_Phosphatase"/>
</dbReference>
<gene>
    <name evidence="2" type="ORF">Kalk_17580</name>
</gene>
<feature type="active site" description="Proton donor/acceptor" evidence="1">
    <location>
        <position position="96"/>
    </location>
</feature>
<dbReference type="PANTHER" id="PTHR48100:SF1">
    <property type="entry name" value="HISTIDINE PHOSPHATASE FAMILY PROTEIN-RELATED"/>
    <property type="match status" value="1"/>
</dbReference>
<protein>
    <recommendedName>
        <fullName evidence="4">Histidine phosphatase family protein</fullName>
    </recommendedName>
</protein>
<reference evidence="3" key="1">
    <citation type="submission" date="2017-08" db="EMBL/GenBank/DDBJ databases">
        <title>Direct submision.</title>
        <authorList>
            <person name="Kim S.-J."/>
            <person name="Rhee S.-K."/>
        </authorList>
    </citation>
    <scope>NUCLEOTIDE SEQUENCE [LARGE SCALE GENOMIC DNA]</scope>
    <source>
        <strain evidence="3">GI5</strain>
    </source>
</reference>
<evidence type="ECO:0000313" key="3">
    <source>
        <dbReference type="Proteomes" id="UP000235116"/>
    </source>
</evidence>
<dbReference type="PIRSF" id="PIRSF000709">
    <property type="entry name" value="6PFK_2-Ptase"/>
    <property type="match status" value="1"/>
</dbReference>
<dbReference type="Pfam" id="PF00300">
    <property type="entry name" value="His_Phos_1"/>
    <property type="match status" value="1"/>
</dbReference>
<dbReference type="SUPFAM" id="SSF53254">
    <property type="entry name" value="Phosphoglycerate mutase-like"/>
    <property type="match status" value="1"/>
</dbReference>
<sequence length="224" mass="24918">MFGSPTETRKITLDLLRHGEPEGGVRYRGSIDDPLSATGWQQMRHATAQAMAPKTSGSGTTWHAIISSPMRRCQEYARELADTCNLPISIEPDLKELCFGDLEGLTPKQAWEQHPQLLQALWQDPEQTTPPGAEPYSEFMQRVTARLEHIIHAQPAEQESIHLLLVVHGGVIRASLSHFLNIAPADSFRIEVPYAGITRLKLYLEADGSYNAALSFINRFTGDS</sequence>
<dbReference type="InterPro" id="IPR029033">
    <property type="entry name" value="His_PPase_superfam"/>
</dbReference>
<dbReference type="PANTHER" id="PTHR48100">
    <property type="entry name" value="BROAD-SPECIFICITY PHOSPHATASE YOR283W-RELATED"/>
    <property type="match status" value="1"/>
</dbReference>
<dbReference type="AlphaFoldDB" id="A0A2K9LPA4"/>
<dbReference type="InterPro" id="IPR013078">
    <property type="entry name" value="His_Pase_superF_clade-1"/>
</dbReference>
<organism evidence="2 3">
    <name type="scientific">Ketobacter alkanivorans</name>
    <dbReference type="NCBI Taxonomy" id="1917421"/>
    <lineage>
        <taxon>Bacteria</taxon>
        <taxon>Pseudomonadati</taxon>
        <taxon>Pseudomonadota</taxon>
        <taxon>Gammaproteobacteria</taxon>
        <taxon>Pseudomonadales</taxon>
        <taxon>Ketobacteraceae</taxon>
        <taxon>Ketobacter</taxon>
    </lineage>
</organism>
<dbReference type="GO" id="GO:0016791">
    <property type="term" value="F:phosphatase activity"/>
    <property type="evidence" value="ECO:0007669"/>
    <property type="project" value="TreeGrafter"/>
</dbReference>